<keyword evidence="2" id="KW-0723">Serine/threonine-protein kinase</keyword>
<evidence type="ECO:0000256" key="1">
    <source>
        <dbReference type="ARBA" id="ARBA00012513"/>
    </source>
</evidence>
<name>Q5CSF5_CRYPI</name>
<evidence type="ECO:0000256" key="6">
    <source>
        <dbReference type="ARBA" id="ARBA00022840"/>
    </source>
</evidence>
<dbReference type="InterPro" id="IPR017441">
    <property type="entry name" value="Protein_kinase_ATP_BS"/>
</dbReference>
<keyword evidence="4 9" id="KW-0547">Nucleotide-binding</keyword>
<feature type="compositionally biased region" description="Low complexity" evidence="10">
    <location>
        <begin position="294"/>
        <end position="321"/>
    </location>
</feature>
<dbReference type="RefSeq" id="XP_628112.1">
    <property type="nucleotide sequence ID" value="XM_628112.1"/>
</dbReference>
<dbReference type="GeneID" id="3371345"/>
<dbReference type="InterPro" id="IPR051334">
    <property type="entry name" value="SRPK"/>
</dbReference>
<evidence type="ECO:0000256" key="2">
    <source>
        <dbReference type="ARBA" id="ARBA00022527"/>
    </source>
</evidence>
<dbReference type="Pfam" id="PF00069">
    <property type="entry name" value="Pkinase"/>
    <property type="match status" value="2"/>
</dbReference>
<feature type="region of interest" description="Disordered" evidence="10">
    <location>
        <begin position="266"/>
        <end position="382"/>
    </location>
</feature>
<dbReference type="PROSITE" id="PS50011">
    <property type="entry name" value="PROTEIN_KINASE_DOM"/>
    <property type="match status" value="1"/>
</dbReference>
<feature type="compositionally biased region" description="Basic and acidic residues" evidence="10">
    <location>
        <begin position="370"/>
        <end position="379"/>
    </location>
</feature>
<evidence type="ECO:0000256" key="4">
    <source>
        <dbReference type="ARBA" id="ARBA00022741"/>
    </source>
</evidence>
<protein>
    <recommendedName>
        <fullName evidence="1">non-specific serine/threonine protein kinase</fullName>
        <ecNumber evidence="1">2.7.11.1</ecNumber>
    </recommendedName>
</protein>
<dbReference type="InterPro" id="IPR011009">
    <property type="entry name" value="Kinase-like_dom_sf"/>
</dbReference>
<evidence type="ECO:0000259" key="11">
    <source>
        <dbReference type="PROSITE" id="PS50011"/>
    </source>
</evidence>
<evidence type="ECO:0000256" key="8">
    <source>
        <dbReference type="ARBA" id="ARBA00048679"/>
    </source>
</evidence>
<dbReference type="PANTHER" id="PTHR47634">
    <property type="entry name" value="PROTEIN KINASE DOMAIN-CONTAINING PROTEIN-RELATED"/>
    <property type="match status" value="1"/>
</dbReference>
<keyword evidence="13" id="KW-1185">Reference proteome</keyword>
<reference evidence="12 13" key="1">
    <citation type="journal article" date="2004" name="Science">
        <title>Complete genome sequence of the apicomplexan, Cryptosporidium parvum.</title>
        <authorList>
            <person name="Abrahamsen M.S."/>
            <person name="Templeton T.J."/>
            <person name="Enomoto S."/>
            <person name="Abrahante J.E."/>
            <person name="Zhu G."/>
            <person name="Lancto C.A."/>
            <person name="Deng M."/>
            <person name="Liu C."/>
            <person name="Widmer G."/>
            <person name="Tzipori S."/>
            <person name="Buck G.A."/>
            <person name="Xu P."/>
            <person name="Bankier A.T."/>
            <person name="Dear P.H."/>
            <person name="Konfortov B.A."/>
            <person name="Spriggs H.F."/>
            <person name="Iyer L."/>
            <person name="Anantharaman V."/>
            <person name="Aravind L."/>
            <person name="Kapur V."/>
        </authorList>
    </citation>
    <scope>NUCLEOTIDE SEQUENCE [LARGE SCALE GENOMIC DNA]</scope>
    <source>
        <strain evidence="13">Iowa II</strain>
    </source>
</reference>
<dbReference type="STRING" id="353152.Q5CSF5"/>
<dbReference type="Gene3D" id="1.10.510.10">
    <property type="entry name" value="Transferase(Phosphotransferase) domain 1"/>
    <property type="match status" value="2"/>
</dbReference>
<dbReference type="KEGG" id="cpv:cgd1_2960"/>
<accession>Q5CSF5</accession>
<dbReference type="SUPFAM" id="SSF56112">
    <property type="entry name" value="Protein kinase-like (PK-like)"/>
    <property type="match status" value="1"/>
</dbReference>
<gene>
    <name evidence="12" type="ORF">cgd1_2960</name>
</gene>
<dbReference type="InterPro" id="IPR008271">
    <property type="entry name" value="Ser/Thr_kinase_AS"/>
</dbReference>
<dbReference type="EMBL" id="AAEE01000006">
    <property type="protein sequence ID" value="EAK88557.1"/>
    <property type="molecule type" value="Genomic_DNA"/>
</dbReference>
<dbReference type="GO" id="GO:0005524">
    <property type="term" value="F:ATP binding"/>
    <property type="evidence" value="ECO:0007669"/>
    <property type="project" value="UniProtKB-UniRule"/>
</dbReference>
<comment type="catalytic activity">
    <reaction evidence="7">
        <text>L-threonyl-[protein] + ATP = O-phospho-L-threonyl-[protein] + ADP + H(+)</text>
        <dbReference type="Rhea" id="RHEA:46608"/>
        <dbReference type="Rhea" id="RHEA-COMP:11060"/>
        <dbReference type="Rhea" id="RHEA-COMP:11605"/>
        <dbReference type="ChEBI" id="CHEBI:15378"/>
        <dbReference type="ChEBI" id="CHEBI:30013"/>
        <dbReference type="ChEBI" id="CHEBI:30616"/>
        <dbReference type="ChEBI" id="CHEBI:61977"/>
        <dbReference type="ChEBI" id="CHEBI:456216"/>
        <dbReference type="EC" id="2.7.11.1"/>
    </reaction>
</comment>
<evidence type="ECO:0000313" key="13">
    <source>
        <dbReference type="Proteomes" id="UP000006726"/>
    </source>
</evidence>
<dbReference type="PROSITE" id="PS00107">
    <property type="entry name" value="PROTEIN_KINASE_ATP"/>
    <property type="match status" value="1"/>
</dbReference>
<feature type="domain" description="Protein kinase" evidence="11">
    <location>
        <begin position="81"/>
        <end position="697"/>
    </location>
</feature>
<comment type="caution">
    <text evidence="12">The sequence shown here is derived from an EMBL/GenBank/DDBJ whole genome shotgun (WGS) entry which is preliminary data.</text>
</comment>
<feature type="compositionally biased region" description="Basic and acidic residues" evidence="10">
    <location>
        <begin position="266"/>
        <end position="284"/>
    </location>
</feature>
<evidence type="ECO:0000256" key="3">
    <source>
        <dbReference type="ARBA" id="ARBA00022679"/>
    </source>
</evidence>
<dbReference type="FunFam" id="1.10.510.10:FF:000275">
    <property type="entry name" value="SRSF protein kinase 2 isoform X3"/>
    <property type="match status" value="1"/>
</dbReference>
<comment type="catalytic activity">
    <reaction evidence="8">
        <text>L-seryl-[protein] + ATP = O-phospho-L-seryl-[protein] + ADP + H(+)</text>
        <dbReference type="Rhea" id="RHEA:17989"/>
        <dbReference type="Rhea" id="RHEA-COMP:9863"/>
        <dbReference type="Rhea" id="RHEA-COMP:11604"/>
        <dbReference type="ChEBI" id="CHEBI:15378"/>
        <dbReference type="ChEBI" id="CHEBI:29999"/>
        <dbReference type="ChEBI" id="CHEBI:30616"/>
        <dbReference type="ChEBI" id="CHEBI:83421"/>
        <dbReference type="ChEBI" id="CHEBI:456216"/>
        <dbReference type="EC" id="2.7.11.1"/>
    </reaction>
</comment>
<dbReference type="Gene3D" id="3.30.200.20">
    <property type="entry name" value="Phosphorylase Kinase, domain 1"/>
    <property type="match status" value="1"/>
</dbReference>
<dbReference type="PANTHER" id="PTHR47634:SF9">
    <property type="entry name" value="PROTEIN KINASE DOMAIN-CONTAINING PROTEIN-RELATED"/>
    <property type="match status" value="1"/>
</dbReference>
<keyword evidence="6 9" id="KW-0067">ATP-binding</keyword>
<keyword evidence="5 12" id="KW-0418">Kinase</keyword>
<dbReference type="OMA" id="NHKGPNG"/>
<evidence type="ECO:0000256" key="9">
    <source>
        <dbReference type="PROSITE-ProRule" id="PRU10141"/>
    </source>
</evidence>
<dbReference type="SMART" id="SM00220">
    <property type="entry name" value="S_TKc"/>
    <property type="match status" value="1"/>
</dbReference>
<dbReference type="PROSITE" id="PS00108">
    <property type="entry name" value="PROTEIN_KINASE_ST"/>
    <property type="match status" value="1"/>
</dbReference>
<dbReference type="InterPro" id="IPR000719">
    <property type="entry name" value="Prot_kinase_dom"/>
</dbReference>
<dbReference type="Proteomes" id="UP000006726">
    <property type="component" value="Chromosome 1"/>
</dbReference>
<feature type="binding site" evidence="9">
    <location>
        <position position="112"/>
    </location>
    <ligand>
        <name>ATP</name>
        <dbReference type="ChEBI" id="CHEBI:30616"/>
    </ligand>
</feature>
<dbReference type="OrthoDB" id="2649at2759"/>
<dbReference type="InParanoid" id="Q5CSF5"/>
<dbReference type="FunCoup" id="Q5CSF5">
    <property type="interactions" value="121"/>
</dbReference>
<dbReference type="AlphaFoldDB" id="Q5CSF5"/>
<evidence type="ECO:0000256" key="7">
    <source>
        <dbReference type="ARBA" id="ARBA00047899"/>
    </source>
</evidence>
<dbReference type="EC" id="2.7.11.1" evidence="1"/>
<organism evidence="12 13">
    <name type="scientific">Cryptosporidium parvum (strain Iowa II)</name>
    <dbReference type="NCBI Taxonomy" id="353152"/>
    <lineage>
        <taxon>Eukaryota</taxon>
        <taxon>Sar</taxon>
        <taxon>Alveolata</taxon>
        <taxon>Apicomplexa</taxon>
        <taxon>Conoidasida</taxon>
        <taxon>Coccidia</taxon>
        <taxon>Eucoccidiorida</taxon>
        <taxon>Eimeriorina</taxon>
        <taxon>Cryptosporidiidae</taxon>
        <taxon>Cryptosporidium</taxon>
    </lineage>
</organism>
<evidence type="ECO:0000256" key="5">
    <source>
        <dbReference type="ARBA" id="ARBA00022777"/>
    </source>
</evidence>
<proteinExistence type="predicted"/>
<dbReference type="GO" id="GO:0000245">
    <property type="term" value="P:spliceosomal complex assembly"/>
    <property type="evidence" value="ECO:0007669"/>
    <property type="project" value="TreeGrafter"/>
</dbReference>
<evidence type="ECO:0000256" key="10">
    <source>
        <dbReference type="SAM" id="MobiDB-lite"/>
    </source>
</evidence>
<keyword evidence="3" id="KW-0808">Transferase</keyword>
<evidence type="ECO:0000313" key="12">
    <source>
        <dbReference type="EMBL" id="EAK88557.1"/>
    </source>
</evidence>
<feature type="compositionally biased region" description="Basic residues" evidence="10">
    <location>
        <begin position="331"/>
        <end position="345"/>
    </location>
</feature>
<dbReference type="GO" id="GO:0050684">
    <property type="term" value="P:regulation of mRNA processing"/>
    <property type="evidence" value="ECO:0007669"/>
    <property type="project" value="TreeGrafter"/>
</dbReference>
<dbReference type="GO" id="GO:0004674">
    <property type="term" value="F:protein serine/threonine kinase activity"/>
    <property type="evidence" value="ECO:0007669"/>
    <property type="project" value="UniProtKB-KW"/>
</dbReference>
<feature type="non-terminal residue" evidence="12">
    <location>
        <position position="1"/>
    </location>
</feature>
<sequence>VFLIPYKCKYTFTIMENLGKMSNPNQNLGAQHLKVSGENQHIEHDYDEPTIPADCWNESQEDYKVGGYHPVSIGEVYNGRYLIVSKLGWGHFSTVWLAIDTLSTPTTYFALKFQKGAQEYRQAAYDEMEILTATKNHASGEEWRESLNRHLESCIENFTRPFSRNFNGVVGFIDYFEVSGPNGQHVCMVFEVLGPNILQLISLYDYKGVPIDIVRKIAAHSLIGLDYLHRICGVIHTDIKPENIVVSSSSIPMVDFRVINTEEKYDADSSNIKESDDHHIRDGSNSDNNIKDVTTATEITNSTTTDSIHNSNINDSSNGNSTQYHGLNAKERRRLKRKNQRKNKQKLGSQATESSNAEEDVIECIPGEAKNTEASEKGKRLSTPPFLKLHLKPMPSDPTHSSYYQINFNSKKLEKSSTEQSKLENFSFNSNMNNLNQFPLIKPPYHHHLYEVYHPQQYIANDEQRYTHLLPLTQWNKSYVGGSELLSQENHKFSKNSKADSKALRFEVNEEKIMEVSNVIKQISVNPNTFSRNEAEYFIVDLGNACWMNKHFSQDIQTRQYRSPEVIVGAGYDWSADIWSLGCTIFELLTGDLLFTPKATEDFSGDDDHLAQMIELLGEFPKSLIKSGKHSKRFFNKHNKLHKISKLQYWDLKSVLIHKYCINKFEAHNFSLFLYSFLALDPRMRPGAQTLLDHPWLRIRGVSSDYLENMLARLERPLTLVDEENISRDLQSLTISENDQGDYKNLSIKQELSEWFNQFKKTLDS</sequence>